<dbReference type="CDD" id="cd00090">
    <property type="entry name" value="HTH_ARSR"/>
    <property type="match status" value="1"/>
</dbReference>
<dbReference type="RefSeq" id="WP_098482124.1">
    <property type="nucleotide sequence ID" value="NZ_PDJI01000003.1"/>
</dbReference>
<dbReference type="InterPro" id="IPR011991">
    <property type="entry name" value="ArsR-like_HTH"/>
</dbReference>
<dbReference type="EMBL" id="PDJI01000003">
    <property type="protein sequence ID" value="PFG44907.1"/>
    <property type="molecule type" value="Genomic_DNA"/>
</dbReference>
<protein>
    <submittedName>
        <fullName evidence="1">Transcriptional regulator</fullName>
    </submittedName>
</protein>
<dbReference type="AlphaFoldDB" id="A0A2A9F0I8"/>
<comment type="caution">
    <text evidence="1">The sequence shown here is derived from an EMBL/GenBank/DDBJ whole genome shotgun (WGS) entry which is preliminary data.</text>
</comment>
<dbReference type="InterPro" id="IPR036388">
    <property type="entry name" value="WH-like_DNA-bd_sf"/>
</dbReference>
<dbReference type="InterPro" id="IPR036390">
    <property type="entry name" value="WH_DNA-bd_sf"/>
</dbReference>
<evidence type="ECO:0000313" key="1">
    <source>
        <dbReference type="EMBL" id="PFG44907.1"/>
    </source>
</evidence>
<dbReference type="OrthoDB" id="3399802at2"/>
<dbReference type="Gene3D" id="1.10.10.10">
    <property type="entry name" value="Winged helix-like DNA-binding domain superfamily/Winged helix DNA-binding domain"/>
    <property type="match status" value="1"/>
</dbReference>
<reference evidence="1 2" key="1">
    <citation type="submission" date="2017-10" db="EMBL/GenBank/DDBJ databases">
        <title>Sequencing the genomes of 1000 actinobacteria strains.</title>
        <authorList>
            <person name="Klenk H.-P."/>
        </authorList>
    </citation>
    <scope>NUCLEOTIDE SEQUENCE [LARGE SCALE GENOMIC DNA]</scope>
    <source>
        <strain evidence="1 2">DSM 21838</strain>
    </source>
</reference>
<proteinExistence type="predicted"/>
<dbReference type="SUPFAM" id="SSF46785">
    <property type="entry name" value="Winged helix' DNA-binding domain"/>
    <property type="match status" value="1"/>
</dbReference>
<name>A0A2A9F0I8_9MICO</name>
<sequence length="224" mass="24467">MRAAGEVDPDRTDAVSSRVRVLRALRDSPEGLGVQDLATRLGLHPNTVRFHLGRLEQDGLVHRQGEHPNSPGRPALRFTAAPQPNALGTRREFRALAEVLASVLAEGVPRSAELTEQAGKAWSQRLMEDWTGPAADATEAITLLAEALTSIGFDPQITSDRHQLSLLQRHCPFLEIAQEHRDVVCSLQLGLIRGLLERLGAPVEVTRLVPFATSQGCLVQFATR</sequence>
<dbReference type="Pfam" id="PF12840">
    <property type="entry name" value="HTH_20"/>
    <property type="match status" value="1"/>
</dbReference>
<evidence type="ECO:0000313" key="2">
    <source>
        <dbReference type="Proteomes" id="UP000222106"/>
    </source>
</evidence>
<accession>A0A2A9F0I8</accession>
<dbReference type="Proteomes" id="UP000222106">
    <property type="component" value="Unassembled WGS sequence"/>
</dbReference>
<organism evidence="1 2">
    <name type="scientific">Georgenia soli</name>
    <dbReference type="NCBI Taxonomy" id="638953"/>
    <lineage>
        <taxon>Bacteria</taxon>
        <taxon>Bacillati</taxon>
        <taxon>Actinomycetota</taxon>
        <taxon>Actinomycetes</taxon>
        <taxon>Micrococcales</taxon>
        <taxon>Bogoriellaceae</taxon>
        <taxon>Georgenia</taxon>
    </lineage>
</organism>
<gene>
    <name evidence="1" type="ORF">ATJ97_0181</name>
</gene>
<keyword evidence="2" id="KW-1185">Reference proteome</keyword>